<dbReference type="KEGG" id="sphv:F9278_42000"/>
<feature type="transmembrane region" description="Helical" evidence="6">
    <location>
        <begin position="168"/>
        <end position="188"/>
    </location>
</feature>
<feature type="transmembrane region" description="Helical" evidence="6">
    <location>
        <begin position="36"/>
        <end position="57"/>
    </location>
</feature>
<evidence type="ECO:0000256" key="4">
    <source>
        <dbReference type="ARBA" id="ARBA00023136"/>
    </source>
</evidence>
<dbReference type="SUPFAM" id="SSF103473">
    <property type="entry name" value="MFS general substrate transporter"/>
    <property type="match status" value="1"/>
</dbReference>
<dbReference type="InterPro" id="IPR011701">
    <property type="entry name" value="MFS"/>
</dbReference>
<sequence>MVRSDSVVSSPVAPSPSSAPLAKDGHREPEAASPGLVLSLVLAQYGAYLALLTPVVVSLSLRVTQLAPHDKASTLGLVLGVGSLFALLSNPLTGALSDRTTSRFGKRRPWLLGGMVAGTAGLGLVGAAGNVTLLTVGWSLTQFGVHATLASLGAAIADFVPDRQRGRVSGALGLTPNLAMLTGAYGATQLTHNNLLLFGLPALGGLAAVTVLVVVLRRDTPTVPGELPPFGLAEFGRSFWFDPRGNPDFAWNFLGRFLVFIGMSCVTSYQFFFVTDQLGRGPEDAVGVVATSTFVLTAVGVVCSLSGGWISDRIRRRKPFVAAASLVVALSLGLLYTAHSEGAFYLAMGVYACGFGLYMAVDVALAVSVLPDPRRAAKDMGVLNVANALPQSLVPMIAPLLLTLHADGGSQFGELYLFGAVCGIGGALAVARIRTVR</sequence>
<dbReference type="GO" id="GO:0005886">
    <property type="term" value="C:plasma membrane"/>
    <property type="evidence" value="ECO:0007669"/>
    <property type="project" value="UniProtKB-SubCell"/>
</dbReference>
<feature type="transmembrane region" description="Helical" evidence="6">
    <location>
        <begin position="77"/>
        <end position="97"/>
    </location>
</feature>
<feature type="domain" description="Major facilitator superfamily (MFS) profile" evidence="7">
    <location>
        <begin position="39"/>
        <end position="437"/>
    </location>
</feature>
<dbReference type="InterPro" id="IPR036259">
    <property type="entry name" value="MFS_trans_sf"/>
</dbReference>
<name>A0A5P8KEG8_9ACTN</name>
<feature type="transmembrane region" description="Helical" evidence="6">
    <location>
        <begin position="109"/>
        <end position="131"/>
    </location>
</feature>
<dbReference type="InterPro" id="IPR020846">
    <property type="entry name" value="MFS_dom"/>
</dbReference>
<keyword evidence="9" id="KW-1185">Reference proteome</keyword>
<evidence type="ECO:0000256" key="5">
    <source>
        <dbReference type="SAM" id="MobiDB-lite"/>
    </source>
</evidence>
<dbReference type="Gene3D" id="1.20.1250.20">
    <property type="entry name" value="MFS general substrate transporter like domains"/>
    <property type="match status" value="2"/>
</dbReference>
<evidence type="ECO:0000256" key="2">
    <source>
        <dbReference type="ARBA" id="ARBA00022692"/>
    </source>
</evidence>
<feature type="transmembrane region" description="Helical" evidence="6">
    <location>
        <begin position="415"/>
        <end position="433"/>
    </location>
</feature>
<evidence type="ECO:0000256" key="3">
    <source>
        <dbReference type="ARBA" id="ARBA00022989"/>
    </source>
</evidence>
<reference evidence="8 9" key="1">
    <citation type="submission" date="2019-10" db="EMBL/GenBank/DDBJ databases">
        <title>Streptomyces sp. strain GY16 isolated from leaves of Broussonetia papyrifera.</title>
        <authorList>
            <person name="Mo P."/>
        </authorList>
    </citation>
    <scope>NUCLEOTIDE SEQUENCE [LARGE SCALE GENOMIC DNA]</scope>
    <source>
        <strain evidence="8 9">GY16</strain>
    </source>
</reference>
<feature type="transmembrane region" description="Helical" evidence="6">
    <location>
        <begin position="382"/>
        <end position="403"/>
    </location>
</feature>
<evidence type="ECO:0000313" key="9">
    <source>
        <dbReference type="Proteomes" id="UP000327294"/>
    </source>
</evidence>
<keyword evidence="3 6" id="KW-1133">Transmembrane helix</keyword>
<organism evidence="8 9">
    <name type="scientific">Streptomyces phaeolivaceus</name>
    <dbReference type="NCBI Taxonomy" id="2653200"/>
    <lineage>
        <taxon>Bacteria</taxon>
        <taxon>Bacillati</taxon>
        <taxon>Actinomycetota</taxon>
        <taxon>Actinomycetes</taxon>
        <taxon>Kitasatosporales</taxon>
        <taxon>Streptomycetaceae</taxon>
        <taxon>Streptomyces</taxon>
    </lineage>
</organism>
<dbReference type="PANTHER" id="PTHR23528:SF1">
    <property type="entry name" value="MAJOR FACILITATOR SUPERFAMILY (MFS) PROFILE DOMAIN-CONTAINING PROTEIN"/>
    <property type="match status" value="1"/>
</dbReference>
<dbReference type="Proteomes" id="UP000327294">
    <property type="component" value="Chromosome"/>
</dbReference>
<feature type="compositionally biased region" description="Low complexity" evidence="5">
    <location>
        <begin position="1"/>
        <end position="20"/>
    </location>
</feature>
<evidence type="ECO:0000259" key="7">
    <source>
        <dbReference type="PROSITE" id="PS50850"/>
    </source>
</evidence>
<dbReference type="PROSITE" id="PS50850">
    <property type="entry name" value="MFS"/>
    <property type="match status" value="1"/>
</dbReference>
<keyword evidence="2 6" id="KW-0812">Transmembrane</keyword>
<dbReference type="RefSeq" id="WP_152173003.1">
    <property type="nucleotide sequence ID" value="NZ_CP045096.1"/>
</dbReference>
<accession>A0A5P8KEG8</accession>
<evidence type="ECO:0000256" key="6">
    <source>
        <dbReference type="SAM" id="Phobius"/>
    </source>
</evidence>
<protein>
    <submittedName>
        <fullName evidence="8">MFS transporter</fullName>
    </submittedName>
</protein>
<dbReference type="AlphaFoldDB" id="A0A5P8KEG8"/>
<gene>
    <name evidence="8" type="ORF">F9278_42000</name>
</gene>
<feature type="transmembrane region" description="Helical" evidence="6">
    <location>
        <begin position="320"/>
        <end position="338"/>
    </location>
</feature>
<comment type="subcellular location">
    <subcellularLocation>
        <location evidence="1">Cell membrane</location>
        <topology evidence="1">Multi-pass membrane protein</topology>
    </subcellularLocation>
</comment>
<feature type="transmembrane region" description="Helical" evidence="6">
    <location>
        <begin position="143"/>
        <end position="161"/>
    </location>
</feature>
<evidence type="ECO:0000256" key="1">
    <source>
        <dbReference type="ARBA" id="ARBA00004651"/>
    </source>
</evidence>
<proteinExistence type="predicted"/>
<keyword evidence="4 6" id="KW-0472">Membrane</keyword>
<feature type="transmembrane region" description="Helical" evidence="6">
    <location>
        <begin position="285"/>
        <end position="308"/>
    </location>
</feature>
<feature type="transmembrane region" description="Helical" evidence="6">
    <location>
        <begin position="344"/>
        <end position="370"/>
    </location>
</feature>
<evidence type="ECO:0000313" key="8">
    <source>
        <dbReference type="EMBL" id="QFR01676.1"/>
    </source>
</evidence>
<feature type="transmembrane region" description="Helical" evidence="6">
    <location>
        <begin position="194"/>
        <end position="216"/>
    </location>
</feature>
<dbReference type="CDD" id="cd06174">
    <property type="entry name" value="MFS"/>
    <property type="match status" value="1"/>
</dbReference>
<dbReference type="PANTHER" id="PTHR23528">
    <property type="match status" value="1"/>
</dbReference>
<feature type="transmembrane region" description="Helical" evidence="6">
    <location>
        <begin position="253"/>
        <end position="273"/>
    </location>
</feature>
<dbReference type="Pfam" id="PF07690">
    <property type="entry name" value="MFS_1"/>
    <property type="match status" value="1"/>
</dbReference>
<dbReference type="EMBL" id="CP045096">
    <property type="protein sequence ID" value="QFR01676.1"/>
    <property type="molecule type" value="Genomic_DNA"/>
</dbReference>
<dbReference type="GO" id="GO:0022857">
    <property type="term" value="F:transmembrane transporter activity"/>
    <property type="evidence" value="ECO:0007669"/>
    <property type="project" value="InterPro"/>
</dbReference>
<feature type="region of interest" description="Disordered" evidence="5">
    <location>
        <begin position="1"/>
        <end position="28"/>
    </location>
</feature>